<dbReference type="EMBL" id="JAAKGU010000006">
    <property type="protein sequence ID" value="NGM83788.1"/>
    <property type="molecule type" value="Genomic_DNA"/>
</dbReference>
<evidence type="ECO:0000313" key="3">
    <source>
        <dbReference type="Proteomes" id="UP000480151"/>
    </source>
</evidence>
<protein>
    <submittedName>
        <fullName evidence="2">Uncharacterized protein</fullName>
    </submittedName>
</protein>
<evidence type="ECO:0000313" key="2">
    <source>
        <dbReference type="EMBL" id="NGM83788.1"/>
    </source>
</evidence>
<proteinExistence type="predicted"/>
<dbReference type="Proteomes" id="UP000480151">
    <property type="component" value="Unassembled WGS sequence"/>
</dbReference>
<keyword evidence="1" id="KW-0472">Membrane</keyword>
<feature type="transmembrane region" description="Helical" evidence="1">
    <location>
        <begin position="30"/>
        <end position="53"/>
    </location>
</feature>
<name>A0A6M1PMT4_9BACL</name>
<comment type="caution">
    <text evidence="2">The sequence shown here is derived from an EMBL/GenBank/DDBJ whole genome shotgun (WGS) entry which is preliminary data.</text>
</comment>
<accession>A0A6M1PMT4</accession>
<evidence type="ECO:0000256" key="1">
    <source>
        <dbReference type="SAM" id="Phobius"/>
    </source>
</evidence>
<sequence length="59" mass="6464">MKYISIYILSIIIGIGLIIYGRRAKVKASIFLGGVIISIDILVPFLSFIAGFIDGYQAK</sequence>
<reference evidence="2 3" key="1">
    <citation type="submission" date="2020-02" db="EMBL/GenBank/DDBJ databases">
        <authorList>
            <person name="Gao J."/>
            <person name="Sun J."/>
        </authorList>
    </citation>
    <scope>NUCLEOTIDE SEQUENCE [LARGE SCALE GENOMIC DNA]</scope>
    <source>
        <strain evidence="2 3">7124</strain>
    </source>
</reference>
<feature type="transmembrane region" description="Helical" evidence="1">
    <location>
        <begin position="6"/>
        <end position="23"/>
    </location>
</feature>
<keyword evidence="1" id="KW-0812">Transmembrane</keyword>
<keyword evidence="3" id="KW-1185">Reference proteome</keyword>
<keyword evidence="1" id="KW-1133">Transmembrane helix</keyword>
<organism evidence="2 3">
    <name type="scientific">Paenibacillus apii</name>
    <dbReference type="NCBI Taxonomy" id="1850370"/>
    <lineage>
        <taxon>Bacteria</taxon>
        <taxon>Bacillati</taxon>
        <taxon>Bacillota</taxon>
        <taxon>Bacilli</taxon>
        <taxon>Bacillales</taxon>
        <taxon>Paenibacillaceae</taxon>
        <taxon>Paenibacillus</taxon>
    </lineage>
</organism>
<dbReference type="AlphaFoldDB" id="A0A6M1PMT4"/>
<dbReference type="RefSeq" id="WP_165099656.1">
    <property type="nucleotide sequence ID" value="NZ_JAAKGU010000006.1"/>
</dbReference>
<gene>
    <name evidence="2" type="ORF">G5B47_15315</name>
</gene>